<protein>
    <submittedName>
        <fullName evidence="1">Uncharacterized protein</fullName>
    </submittedName>
</protein>
<accession>A0A3G3IN23</accession>
<sequence>MVLDFWHNYKVHYLRRNNTLNFDSMKEFSIPSRIIREVLLNEVVNEMEVKR</sequence>
<dbReference type="AlphaFoldDB" id="A0A3G3IN23"/>
<gene>
    <name evidence="1" type="ORF">MS2017_1559</name>
</gene>
<organism evidence="1 2">
    <name type="scientific">Bathymodiolus thermophilus thioautotrophic gill symbiont</name>
    <dbReference type="NCBI Taxonomy" id="2360"/>
    <lineage>
        <taxon>Bacteria</taxon>
        <taxon>Pseudomonadati</taxon>
        <taxon>Pseudomonadota</taxon>
        <taxon>Gammaproteobacteria</taxon>
        <taxon>sulfur-oxidizing symbionts</taxon>
    </lineage>
</organism>
<reference evidence="1 2" key="1">
    <citation type="submission" date="2017-11" db="EMBL/GenBank/DDBJ databases">
        <title>Genome sequence of the bacterial symbiont EPR9N from a vent mussel Bathymodiolus thermophilus.</title>
        <authorList>
            <person name="Won Y.-J."/>
        </authorList>
    </citation>
    <scope>NUCLEOTIDE SEQUENCE [LARGE SCALE GENOMIC DNA]</scope>
    <source>
        <strain evidence="1 2">EPR9N</strain>
    </source>
</reference>
<name>A0A3G3IN23_9GAMM</name>
<dbReference type="Proteomes" id="UP000278334">
    <property type="component" value="Chromosome"/>
</dbReference>
<dbReference type="EMBL" id="CP024634">
    <property type="protein sequence ID" value="AYQ57243.1"/>
    <property type="molecule type" value="Genomic_DNA"/>
</dbReference>
<proteinExistence type="predicted"/>
<evidence type="ECO:0000313" key="2">
    <source>
        <dbReference type="Proteomes" id="UP000278334"/>
    </source>
</evidence>
<evidence type="ECO:0000313" key="1">
    <source>
        <dbReference type="EMBL" id="AYQ57243.1"/>
    </source>
</evidence>
<dbReference type="KEGG" id="bthg:MS2017_1559"/>